<dbReference type="RefSeq" id="WP_294896148.1">
    <property type="nucleotide sequence ID" value="NZ_DLUI01000067.1"/>
</dbReference>
<dbReference type="InterPro" id="IPR013406">
    <property type="entry name" value="CHP02574_addiction_mod"/>
</dbReference>
<evidence type="ECO:0000313" key="2">
    <source>
        <dbReference type="Proteomes" id="UP000228859"/>
    </source>
</evidence>
<accession>A0A2D3WNE2</accession>
<reference evidence="1 2" key="1">
    <citation type="journal article" date="2017" name="Front. Microbiol.">
        <title>Comparative Genomic Analysis of the Class Epsilonproteobacteria and Proposed Reclassification to Epsilonbacteraeota (phyl. nov.).</title>
        <authorList>
            <person name="Waite D.W."/>
            <person name="Vanwonterghem I."/>
            <person name="Rinke C."/>
            <person name="Parks D.H."/>
            <person name="Zhang Y."/>
            <person name="Takai K."/>
            <person name="Sievert S.M."/>
            <person name="Simon J."/>
            <person name="Campbell B.J."/>
            <person name="Hanson T.E."/>
            <person name="Woyke T."/>
            <person name="Klotz M.G."/>
            <person name="Hugenholtz P."/>
        </authorList>
    </citation>
    <scope>NUCLEOTIDE SEQUENCE [LARGE SCALE GENOMIC DNA]</scope>
    <source>
        <strain evidence="1">UBA12443</strain>
    </source>
</reference>
<dbReference type="Pfam" id="PF09720">
    <property type="entry name" value="Unstab_antitox"/>
    <property type="match status" value="1"/>
</dbReference>
<protein>
    <submittedName>
        <fullName evidence="1">Addiction module antitoxin RelB</fullName>
    </submittedName>
</protein>
<evidence type="ECO:0000313" key="1">
    <source>
        <dbReference type="EMBL" id="DAB38719.1"/>
    </source>
</evidence>
<name>A0A2D3WNE2_9BACT</name>
<dbReference type="AlphaFoldDB" id="A0A2D3WNE2"/>
<organism evidence="1 2">
    <name type="scientific">Sulfuricurvum kujiense</name>
    <dbReference type="NCBI Taxonomy" id="148813"/>
    <lineage>
        <taxon>Bacteria</taxon>
        <taxon>Pseudomonadati</taxon>
        <taxon>Campylobacterota</taxon>
        <taxon>Epsilonproteobacteria</taxon>
        <taxon>Campylobacterales</taxon>
        <taxon>Sulfurimonadaceae</taxon>
        <taxon>Sulfuricurvum</taxon>
    </lineage>
</organism>
<sequence length="74" mass="8301">MTIAMNKAIEDLRELTPNEKGFVAQYLISSLDTIQDADAQTEWAELAKKRFESLENGDVQSVSWESIKNQILGA</sequence>
<proteinExistence type="predicted"/>
<comment type="caution">
    <text evidence="1">The sequence shown here is derived from an EMBL/GenBank/DDBJ whole genome shotgun (WGS) entry which is preliminary data.</text>
</comment>
<dbReference type="Proteomes" id="UP000228859">
    <property type="component" value="Unassembled WGS sequence"/>
</dbReference>
<gene>
    <name evidence="1" type="ORF">CFH83_04550</name>
</gene>
<dbReference type="EMBL" id="DLUI01000067">
    <property type="protein sequence ID" value="DAB38719.1"/>
    <property type="molecule type" value="Genomic_DNA"/>
</dbReference>